<dbReference type="PROSITE" id="PS00166">
    <property type="entry name" value="ENOYL_COA_HYDRATASE"/>
    <property type="match status" value="1"/>
</dbReference>
<dbReference type="InterPro" id="IPR001753">
    <property type="entry name" value="Enoyl-CoA_hydra/iso"/>
</dbReference>
<dbReference type="Gene3D" id="1.10.12.10">
    <property type="entry name" value="Lyase 2-enoyl-coa Hydratase, Chain A, domain 2"/>
    <property type="match status" value="1"/>
</dbReference>
<dbReference type="InterPro" id="IPR029045">
    <property type="entry name" value="ClpP/crotonase-like_dom_sf"/>
</dbReference>
<dbReference type="EMBL" id="FQVU01000004">
    <property type="protein sequence ID" value="SHH06021.1"/>
    <property type="molecule type" value="Genomic_DNA"/>
</dbReference>
<dbReference type="STRING" id="1206085.SAMN05443575_3214"/>
<dbReference type="PANTHER" id="PTHR43802:SF1">
    <property type="entry name" value="IP11341P-RELATED"/>
    <property type="match status" value="1"/>
</dbReference>
<proteinExistence type="inferred from homology"/>
<dbReference type="OrthoDB" id="9775794at2"/>
<evidence type="ECO:0000313" key="4">
    <source>
        <dbReference type="Proteomes" id="UP000186132"/>
    </source>
</evidence>
<dbReference type="InterPro" id="IPR018376">
    <property type="entry name" value="Enoyl-CoA_hyd/isom_CS"/>
</dbReference>
<comment type="similarity">
    <text evidence="1 2">Belongs to the enoyl-CoA hydratase/isomerase family.</text>
</comment>
<dbReference type="Pfam" id="PF00378">
    <property type="entry name" value="ECH_1"/>
    <property type="match status" value="1"/>
</dbReference>
<evidence type="ECO:0000256" key="2">
    <source>
        <dbReference type="RuleBase" id="RU003707"/>
    </source>
</evidence>
<dbReference type="NCBIfam" id="NF006100">
    <property type="entry name" value="PRK08252.1"/>
    <property type="match status" value="1"/>
</dbReference>
<dbReference type="SUPFAM" id="SSF52096">
    <property type="entry name" value="ClpP/crotonase"/>
    <property type="match status" value="1"/>
</dbReference>
<dbReference type="Proteomes" id="UP000186132">
    <property type="component" value="Unassembled WGS sequence"/>
</dbReference>
<dbReference type="AlphaFoldDB" id="A0A1M5PWW1"/>
<organism evidence="3 4">
    <name type="scientific">Jatrophihabitans endophyticus</name>
    <dbReference type="NCBI Taxonomy" id="1206085"/>
    <lineage>
        <taxon>Bacteria</taxon>
        <taxon>Bacillati</taxon>
        <taxon>Actinomycetota</taxon>
        <taxon>Actinomycetes</taxon>
        <taxon>Jatrophihabitantales</taxon>
        <taxon>Jatrophihabitantaceae</taxon>
        <taxon>Jatrophihabitans</taxon>
    </lineage>
</organism>
<accession>A0A1M5PWW1</accession>
<dbReference type="PANTHER" id="PTHR43802">
    <property type="entry name" value="ENOYL-COA HYDRATASE"/>
    <property type="match status" value="1"/>
</dbReference>
<sequence>MSSVRTAVDGAVLTVTIDRPAARNAIDAATALALADAFATLDRRDDLRAAVLTGAGGNFSAGMDLKAFLRGESPVVDDRGFGGLCTRPPAKPLVAAVEGWALAGGCELALACDIVVAGRTARFGLPEVRRGLLATAGGTARLPRRVPLGAAMLLALTGEPVVADEAHRLGLVDRLADGGDALTTAQAIARTIAANAPLSVVAGKAAVLAAHDTTLAEALAAAAHDAEHIAASDDAREGATAFAEKRAPRWTGR</sequence>
<reference evidence="3 4" key="1">
    <citation type="submission" date="2016-11" db="EMBL/GenBank/DDBJ databases">
        <authorList>
            <person name="Jaros S."/>
            <person name="Januszkiewicz K."/>
            <person name="Wedrychowicz H."/>
        </authorList>
    </citation>
    <scope>NUCLEOTIDE SEQUENCE [LARGE SCALE GENOMIC DNA]</scope>
    <source>
        <strain evidence="3 4">DSM 45627</strain>
    </source>
</reference>
<dbReference type="GO" id="GO:0003824">
    <property type="term" value="F:catalytic activity"/>
    <property type="evidence" value="ECO:0007669"/>
    <property type="project" value="InterPro"/>
</dbReference>
<dbReference type="RefSeq" id="WP_073391414.1">
    <property type="nucleotide sequence ID" value="NZ_FQVU01000004.1"/>
</dbReference>
<protein>
    <submittedName>
        <fullName evidence="3">Short chain enoyl-CoA hydratase</fullName>
    </submittedName>
</protein>
<evidence type="ECO:0000256" key="1">
    <source>
        <dbReference type="ARBA" id="ARBA00005254"/>
    </source>
</evidence>
<name>A0A1M5PWW1_9ACTN</name>
<dbReference type="Gene3D" id="3.90.226.10">
    <property type="entry name" value="2-enoyl-CoA Hydratase, Chain A, domain 1"/>
    <property type="match status" value="1"/>
</dbReference>
<dbReference type="InterPro" id="IPR014748">
    <property type="entry name" value="Enoyl-CoA_hydra_C"/>
</dbReference>
<gene>
    <name evidence="3" type="ORF">SAMN05443575_3214</name>
</gene>
<evidence type="ECO:0000313" key="3">
    <source>
        <dbReference type="EMBL" id="SHH06021.1"/>
    </source>
</evidence>
<dbReference type="CDD" id="cd06558">
    <property type="entry name" value="crotonase-like"/>
    <property type="match status" value="1"/>
</dbReference>
<keyword evidence="4" id="KW-1185">Reference proteome</keyword>